<evidence type="ECO:0000256" key="4">
    <source>
        <dbReference type="ARBA" id="ARBA00023157"/>
    </source>
</evidence>
<proteinExistence type="predicted"/>
<dbReference type="FunFam" id="2.10.70.10:FF:000026">
    <property type="entry name" value="Complement inhibitory factor H"/>
    <property type="match status" value="1"/>
</dbReference>
<dbReference type="AlphaFoldDB" id="A0A5E4DCL0"/>
<feature type="non-terminal residue" evidence="8">
    <location>
        <position position="1"/>
    </location>
</feature>
<evidence type="ECO:0000313" key="8">
    <source>
        <dbReference type="EMBL" id="VTJ90892.1"/>
    </source>
</evidence>
<feature type="domain" description="Sushi" evidence="7">
    <location>
        <begin position="2"/>
        <end position="70"/>
    </location>
</feature>
<dbReference type="PROSITE" id="PS50923">
    <property type="entry name" value="SUSHI"/>
    <property type="match status" value="1"/>
</dbReference>
<evidence type="ECO:0000256" key="3">
    <source>
        <dbReference type="ARBA" id="ARBA00022729"/>
    </source>
</evidence>
<dbReference type="EMBL" id="CABDUW010005277">
    <property type="protein sequence ID" value="VTJ90892.1"/>
    <property type="molecule type" value="Genomic_DNA"/>
</dbReference>
<feature type="compositionally biased region" description="Basic and acidic residues" evidence="6">
    <location>
        <begin position="9"/>
        <end position="29"/>
    </location>
</feature>
<dbReference type="PANTHER" id="PTHR45785:SF2">
    <property type="entry name" value="COMPLEMENT FACTOR H-RELATED"/>
    <property type="match status" value="1"/>
</dbReference>
<dbReference type="SMART" id="SM00032">
    <property type="entry name" value="CCP"/>
    <property type="match status" value="1"/>
</dbReference>
<evidence type="ECO:0000256" key="1">
    <source>
        <dbReference type="ARBA" id="ARBA00004328"/>
    </source>
</evidence>
<name>A0A5E4DCL0_MARMO</name>
<sequence length="112" mass="12465">NLSCSQPPDIDHGRISPSKSSEERKEAIESRQYAHGTKLNYSCEDGFITSEEGEITCYMGKWSPPPQCVGLPCEPPPSIPNGVVSHELDSYSMDKKLFTIVLKVLELMDLHL</sequence>
<organism evidence="8 9">
    <name type="scientific">Marmota monax</name>
    <name type="common">Woodchuck</name>
    <dbReference type="NCBI Taxonomy" id="9995"/>
    <lineage>
        <taxon>Eukaryota</taxon>
        <taxon>Metazoa</taxon>
        <taxon>Chordata</taxon>
        <taxon>Craniata</taxon>
        <taxon>Vertebrata</taxon>
        <taxon>Euteleostomi</taxon>
        <taxon>Mammalia</taxon>
        <taxon>Eutheria</taxon>
        <taxon>Euarchontoglires</taxon>
        <taxon>Glires</taxon>
        <taxon>Rodentia</taxon>
        <taxon>Sciuromorpha</taxon>
        <taxon>Sciuridae</taxon>
        <taxon>Xerinae</taxon>
        <taxon>Marmotini</taxon>
        <taxon>Marmota</taxon>
    </lineage>
</organism>
<dbReference type="PANTHER" id="PTHR45785">
    <property type="entry name" value="COMPLEMENT FACTOR H-RELATED"/>
    <property type="match status" value="1"/>
</dbReference>
<dbReference type="Pfam" id="PF00084">
    <property type="entry name" value="Sushi"/>
    <property type="match status" value="1"/>
</dbReference>
<dbReference type="CDD" id="cd00033">
    <property type="entry name" value="CCP"/>
    <property type="match status" value="1"/>
</dbReference>
<keyword evidence="2 5" id="KW-0768">Sushi</keyword>
<comment type="caution">
    <text evidence="5">Lacks conserved residue(s) required for the propagation of feature annotation.</text>
</comment>
<protein>
    <recommendedName>
        <fullName evidence="7">Sushi domain-containing protein</fullName>
    </recommendedName>
</protein>
<dbReference type="InterPro" id="IPR000436">
    <property type="entry name" value="Sushi_SCR_CCP_dom"/>
</dbReference>
<gene>
    <name evidence="8" type="ORF">MONAX_5E036913</name>
</gene>
<evidence type="ECO:0000259" key="7">
    <source>
        <dbReference type="PROSITE" id="PS50923"/>
    </source>
</evidence>
<comment type="subcellular location">
    <subcellularLocation>
        <location evidence="1">Virion</location>
    </subcellularLocation>
</comment>
<evidence type="ECO:0000256" key="5">
    <source>
        <dbReference type="PROSITE-ProRule" id="PRU00302"/>
    </source>
</evidence>
<dbReference type="SUPFAM" id="SSF57535">
    <property type="entry name" value="Complement control module/SCR domain"/>
    <property type="match status" value="1"/>
</dbReference>
<keyword evidence="9" id="KW-1185">Reference proteome</keyword>
<feature type="region of interest" description="Disordered" evidence="6">
    <location>
        <begin position="1"/>
        <end position="31"/>
    </location>
</feature>
<evidence type="ECO:0000256" key="6">
    <source>
        <dbReference type="SAM" id="MobiDB-lite"/>
    </source>
</evidence>
<reference evidence="8" key="1">
    <citation type="submission" date="2019-04" db="EMBL/GenBank/DDBJ databases">
        <authorList>
            <person name="Alioto T."/>
            <person name="Alioto T."/>
        </authorList>
    </citation>
    <scope>NUCLEOTIDE SEQUENCE [LARGE SCALE GENOMIC DNA]</scope>
</reference>
<dbReference type="Gene3D" id="2.10.70.10">
    <property type="entry name" value="Complement Module, domain 1"/>
    <property type="match status" value="1"/>
</dbReference>
<dbReference type="InterPro" id="IPR035976">
    <property type="entry name" value="Sushi/SCR/CCP_sf"/>
</dbReference>
<dbReference type="InterPro" id="IPR051503">
    <property type="entry name" value="ComplSys_Reg/VirEntry_Med"/>
</dbReference>
<keyword evidence="4" id="KW-1015">Disulfide bond</keyword>
<accession>A0A5E4DCL0</accession>
<dbReference type="Proteomes" id="UP000335636">
    <property type="component" value="Unassembled WGS sequence"/>
</dbReference>
<comment type="caution">
    <text evidence="8">The sequence shown here is derived from an EMBL/GenBank/DDBJ whole genome shotgun (WGS) entry which is preliminary data.</text>
</comment>
<evidence type="ECO:0000313" key="9">
    <source>
        <dbReference type="Proteomes" id="UP000335636"/>
    </source>
</evidence>
<keyword evidence="3" id="KW-0732">Signal</keyword>
<evidence type="ECO:0000256" key="2">
    <source>
        <dbReference type="ARBA" id="ARBA00022659"/>
    </source>
</evidence>